<feature type="compositionally biased region" description="Low complexity" evidence="1">
    <location>
        <begin position="344"/>
        <end position="354"/>
    </location>
</feature>
<dbReference type="KEGG" id="soy:115887001"/>
<dbReference type="Proteomes" id="UP000504635">
    <property type="component" value="Unplaced"/>
</dbReference>
<feature type="compositionally biased region" description="Basic and acidic residues" evidence="1">
    <location>
        <begin position="103"/>
        <end position="114"/>
    </location>
</feature>
<dbReference type="OrthoDB" id="6783942at2759"/>
<proteinExistence type="predicted"/>
<keyword evidence="3" id="KW-1185">Reference proteome</keyword>
<name>A0A6J2YE75_SITOR</name>
<evidence type="ECO:0000313" key="4">
    <source>
        <dbReference type="RefSeq" id="XP_030762188.1"/>
    </source>
</evidence>
<evidence type="ECO:0000313" key="3">
    <source>
        <dbReference type="Proteomes" id="UP000504635"/>
    </source>
</evidence>
<evidence type="ECO:0000256" key="2">
    <source>
        <dbReference type="SAM" id="SignalP"/>
    </source>
</evidence>
<dbReference type="RefSeq" id="XP_030762188.1">
    <property type="nucleotide sequence ID" value="XM_030906328.1"/>
</dbReference>
<protein>
    <submittedName>
        <fullName evidence="4">TATA-binding protein-associated factor 2N</fullName>
    </submittedName>
</protein>
<gene>
    <name evidence="4" type="primary">LOC115887001</name>
</gene>
<keyword evidence="2" id="KW-0732">Signal</keyword>
<accession>A0A6J2YE75</accession>
<reference evidence="4" key="1">
    <citation type="submission" date="2025-08" db="UniProtKB">
        <authorList>
            <consortium name="RefSeq"/>
        </authorList>
    </citation>
    <scope>IDENTIFICATION</scope>
    <source>
        <tissue evidence="4">Gonads</tissue>
    </source>
</reference>
<organism evidence="3 4">
    <name type="scientific">Sitophilus oryzae</name>
    <name type="common">Rice weevil</name>
    <name type="synonym">Curculio oryzae</name>
    <dbReference type="NCBI Taxonomy" id="7048"/>
    <lineage>
        <taxon>Eukaryota</taxon>
        <taxon>Metazoa</taxon>
        <taxon>Ecdysozoa</taxon>
        <taxon>Arthropoda</taxon>
        <taxon>Hexapoda</taxon>
        <taxon>Insecta</taxon>
        <taxon>Pterygota</taxon>
        <taxon>Neoptera</taxon>
        <taxon>Endopterygota</taxon>
        <taxon>Coleoptera</taxon>
        <taxon>Polyphaga</taxon>
        <taxon>Cucujiformia</taxon>
        <taxon>Curculionidae</taxon>
        <taxon>Dryophthorinae</taxon>
        <taxon>Sitophilus</taxon>
    </lineage>
</organism>
<feature type="signal peptide" evidence="2">
    <location>
        <begin position="1"/>
        <end position="24"/>
    </location>
</feature>
<dbReference type="GeneID" id="115887001"/>
<evidence type="ECO:0000256" key="1">
    <source>
        <dbReference type="SAM" id="MobiDB-lite"/>
    </source>
</evidence>
<feature type="region of interest" description="Disordered" evidence="1">
    <location>
        <begin position="302"/>
        <end position="354"/>
    </location>
</feature>
<feature type="region of interest" description="Disordered" evidence="1">
    <location>
        <begin position="98"/>
        <end position="121"/>
    </location>
</feature>
<sequence>MLVNRNSNLICTIPFILTFHLVQSTTLKDVFSSLPQSTQNIELDIVRVPRKAEVNPEDGATFTEHIEIPVDESESTIIRKARDSSKYYSDRFGASTKTNVRSLKPEDNTDDGRNVKGNGSLEKRCTTCDTGYLRSSTYGGGDRYRDRYDKYYERDPYSRYEKYDPYERYDRYERERYPYDRYDDYDRDSYRDNRGRNRYSSYVDRYEPRERYYDRGLGYDNRGYDYRDYGDYRNSYSPYSRERHDGYYSPSEDLYSRGGGGYDSVSRSNYGRPEYGNGGYYGYARGYSYGGDRDRYGVGYGSYRAKNPYDYDNGYRPTSYLYDRPSSTTTDMPKLSDSDMNTPSPSQSSSSGRS</sequence>
<feature type="chain" id="PRO_5026998089" evidence="2">
    <location>
        <begin position="25"/>
        <end position="354"/>
    </location>
</feature>
<dbReference type="InParanoid" id="A0A6J2YE75"/>
<dbReference type="AlphaFoldDB" id="A0A6J2YE75"/>
<feature type="region of interest" description="Disordered" evidence="1">
    <location>
        <begin position="241"/>
        <end position="260"/>
    </location>
</feature>